<comment type="caution">
    <text evidence="1">The sequence shown here is derived from an EMBL/GenBank/DDBJ whole genome shotgun (WGS) entry which is preliminary data.</text>
</comment>
<organism evidence="1">
    <name type="scientific">Solanum chilense</name>
    <name type="common">Tomato</name>
    <name type="synonym">Lycopersicon chilense</name>
    <dbReference type="NCBI Taxonomy" id="4083"/>
    <lineage>
        <taxon>Eukaryota</taxon>
        <taxon>Viridiplantae</taxon>
        <taxon>Streptophyta</taxon>
        <taxon>Embryophyta</taxon>
        <taxon>Tracheophyta</taxon>
        <taxon>Spermatophyta</taxon>
        <taxon>Magnoliopsida</taxon>
        <taxon>eudicotyledons</taxon>
        <taxon>Gunneridae</taxon>
        <taxon>Pentapetalae</taxon>
        <taxon>asterids</taxon>
        <taxon>lamiids</taxon>
        <taxon>Solanales</taxon>
        <taxon>Solanaceae</taxon>
        <taxon>Solanoideae</taxon>
        <taxon>Solaneae</taxon>
        <taxon>Solanum</taxon>
        <taxon>Solanum subgen. Lycopersicon</taxon>
    </lineage>
</organism>
<accession>A0A6N2C2M9</accession>
<gene>
    <name evidence="1" type="ORF">EJD97_024531</name>
</gene>
<proteinExistence type="predicted"/>
<reference evidence="1" key="1">
    <citation type="submission" date="2019-05" db="EMBL/GenBank/DDBJ databases">
        <title>The de novo reference genome and transcriptome assemblies of the wild tomato species Solanum chilense.</title>
        <authorList>
            <person name="Stam R."/>
            <person name="Nosenko T."/>
            <person name="Hoerger A.C."/>
            <person name="Stephan W."/>
            <person name="Seidel M.A."/>
            <person name="Kuhn J.M.M."/>
            <person name="Haberer G."/>
            <person name="Tellier A."/>
        </authorList>
    </citation>
    <scope>NUCLEOTIDE SEQUENCE</scope>
    <source>
        <tissue evidence="1">Mature leaves</tissue>
    </source>
</reference>
<dbReference type="PANTHER" id="PTHR46148:SF56">
    <property type="entry name" value="RETROTRANSPOSON PROTEIN"/>
    <property type="match status" value="1"/>
</dbReference>
<protein>
    <recommendedName>
        <fullName evidence="2">Chromo domain-containing protein</fullName>
    </recommendedName>
</protein>
<evidence type="ECO:0000313" key="1">
    <source>
        <dbReference type="EMBL" id="TMX01425.1"/>
    </source>
</evidence>
<sequence length="266" mass="30371">MGSVSHIDDEKKELGKDVHVLASSNIILEAHGSMYYTNPCSTKMYHDLKIIYWWEAHVPQPEENANVDYAPANPPLMTEAEMVAILAQMDQAMRTQVQDLTVQAQDGSDIIERVEDQLKDFFDKGFIRPSISPWDALVLFVKKKDRSLRTILTTANSTRSLSRISTLSLGLMTYLTTSLGRRDLEFGEGDKVYLKISPIKRGEGFRVKDNLSYEEVLVQITYMQVKKLRNKEVVSLKVLWKNQLVVGATWEAVAEKKSRYPHLFDN</sequence>
<evidence type="ECO:0008006" key="2">
    <source>
        <dbReference type="Google" id="ProtNLM"/>
    </source>
</evidence>
<dbReference type="Gene3D" id="3.10.10.10">
    <property type="entry name" value="HIV Type 1 Reverse Transcriptase, subunit A, domain 1"/>
    <property type="match status" value="1"/>
</dbReference>
<dbReference type="PANTHER" id="PTHR46148">
    <property type="entry name" value="CHROMO DOMAIN-CONTAINING PROTEIN"/>
    <property type="match status" value="1"/>
</dbReference>
<dbReference type="InterPro" id="IPR043502">
    <property type="entry name" value="DNA/RNA_pol_sf"/>
</dbReference>
<dbReference type="SUPFAM" id="SSF56672">
    <property type="entry name" value="DNA/RNA polymerases"/>
    <property type="match status" value="1"/>
</dbReference>
<dbReference type="AlphaFoldDB" id="A0A6N2C2M9"/>
<dbReference type="EMBL" id="RXGB01000860">
    <property type="protein sequence ID" value="TMX01425.1"/>
    <property type="molecule type" value="Genomic_DNA"/>
</dbReference>
<name>A0A6N2C2M9_SOLCI</name>